<dbReference type="EMBL" id="JASCZI010120839">
    <property type="protein sequence ID" value="MED6155452.1"/>
    <property type="molecule type" value="Genomic_DNA"/>
</dbReference>
<evidence type="ECO:0000256" key="1">
    <source>
        <dbReference type="SAM" id="MobiDB-lite"/>
    </source>
</evidence>
<reference evidence="2 3" key="1">
    <citation type="journal article" date="2023" name="Plants (Basel)">
        <title>Bridging the Gap: Combining Genomics and Transcriptomics Approaches to Understand Stylosanthes scabra, an Orphan Legume from the Brazilian Caatinga.</title>
        <authorList>
            <person name="Ferreira-Neto J.R.C."/>
            <person name="da Silva M.D."/>
            <person name="Binneck E."/>
            <person name="de Melo N.F."/>
            <person name="da Silva R.H."/>
            <person name="de Melo A.L.T.M."/>
            <person name="Pandolfi V."/>
            <person name="Bustamante F.O."/>
            <person name="Brasileiro-Vidal A.C."/>
            <person name="Benko-Iseppon A.M."/>
        </authorList>
    </citation>
    <scope>NUCLEOTIDE SEQUENCE [LARGE SCALE GENOMIC DNA]</scope>
    <source>
        <tissue evidence="2">Leaves</tissue>
    </source>
</reference>
<dbReference type="Proteomes" id="UP001341840">
    <property type="component" value="Unassembled WGS sequence"/>
</dbReference>
<feature type="region of interest" description="Disordered" evidence="1">
    <location>
        <begin position="1"/>
        <end position="21"/>
    </location>
</feature>
<feature type="compositionally biased region" description="Pro residues" evidence="1">
    <location>
        <begin position="414"/>
        <end position="424"/>
    </location>
</feature>
<proteinExistence type="predicted"/>
<evidence type="ECO:0000313" key="2">
    <source>
        <dbReference type="EMBL" id="MED6155452.1"/>
    </source>
</evidence>
<evidence type="ECO:0000313" key="3">
    <source>
        <dbReference type="Proteomes" id="UP001341840"/>
    </source>
</evidence>
<gene>
    <name evidence="2" type="ORF">PIB30_005304</name>
</gene>
<comment type="caution">
    <text evidence="2">The sequence shown here is derived from an EMBL/GenBank/DDBJ whole genome shotgun (WGS) entry which is preliminary data.</text>
</comment>
<protein>
    <submittedName>
        <fullName evidence="2">Uncharacterized protein</fullName>
    </submittedName>
</protein>
<feature type="compositionally biased region" description="Basic residues" evidence="1">
    <location>
        <begin position="1"/>
        <end position="13"/>
    </location>
</feature>
<keyword evidence="3" id="KW-1185">Reference proteome</keyword>
<feature type="region of interest" description="Disordered" evidence="1">
    <location>
        <begin position="206"/>
        <end position="238"/>
    </location>
</feature>
<sequence>MLTRRRGWRRRLLRGGGNKGRASNVAGVDWEGASHVAGAGRKGASCARGAGRVGAPTSVPINQQQLPFSLSSPFSLLSLNLPSFSLTQNPLNSSIGATPKNNLPYDGPKPKAMTIRTSFTLETLKLNLHKKLGLSDNVVVGRMAYRIPHAVDVGKWQLVDVDDDIACIFDMHAVAGGFRTMYLYVEPEMGENLAHTPFVGRTINTQSSQASAQRGSENSTPNPTAEGNPPAEGNPLMKDILSDISDHEDELDLINQFLDEHTSRIGYIRERIQIGTPLEAPLTSTSEYMKWYRRNTRRWIGRSSASLGQVVDMVKQLHISSSAPPPNFTFANVHQATAAILDAFGEHDRTLLQQISQPAPPSQTLVQPPPEEDDEGGRRARRRRTGLAANRIRLRDDEPSSSSSHGTQSSTPAPTGPAPHPPQQHFPQHPFSYLGYLVYLIPSPHTGAAGSSSSSTTVPPFPPPFPFHYPYPYPPYQFPPPPPPPPPS</sequence>
<feature type="compositionally biased region" description="Polar residues" evidence="1">
    <location>
        <begin position="357"/>
        <end position="366"/>
    </location>
</feature>
<feature type="compositionally biased region" description="Low complexity" evidence="1">
    <location>
        <begin position="400"/>
        <end position="413"/>
    </location>
</feature>
<feature type="region of interest" description="Disordered" evidence="1">
    <location>
        <begin position="357"/>
        <end position="428"/>
    </location>
</feature>
<organism evidence="2 3">
    <name type="scientific">Stylosanthes scabra</name>
    <dbReference type="NCBI Taxonomy" id="79078"/>
    <lineage>
        <taxon>Eukaryota</taxon>
        <taxon>Viridiplantae</taxon>
        <taxon>Streptophyta</taxon>
        <taxon>Embryophyta</taxon>
        <taxon>Tracheophyta</taxon>
        <taxon>Spermatophyta</taxon>
        <taxon>Magnoliopsida</taxon>
        <taxon>eudicotyledons</taxon>
        <taxon>Gunneridae</taxon>
        <taxon>Pentapetalae</taxon>
        <taxon>rosids</taxon>
        <taxon>fabids</taxon>
        <taxon>Fabales</taxon>
        <taxon>Fabaceae</taxon>
        <taxon>Papilionoideae</taxon>
        <taxon>50 kb inversion clade</taxon>
        <taxon>dalbergioids sensu lato</taxon>
        <taxon>Dalbergieae</taxon>
        <taxon>Pterocarpus clade</taxon>
        <taxon>Stylosanthes</taxon>
    </lineage>
</organism>
<feature type="compositionally biased region" description="Polar residues" evidence="1">
    <location>
        <begin position="206"/>
        <end position="225"/>
    </location>
</feature>
<name>A0ABU6U2S2_9FABA</name>
<accession>A0ABU6U2S2</accession>